<organism evidence="2 3">
    <name type="scientific">bacterium (Candidatus Blackallbacteria) CG17_big_fil_post_rev_8_21_14_2_50_48_46</name>
    <dbReference type="NCBI Taxonomy" id="2014261"/>
    <lineage>
        <taxon>Bacteria</taxon>
        <taxon>Candidatus Blackallbacteria</taxon>
    </lineage>
</organism>
<dbReference type="InterPro" id="IPR036113">
    <property type="entry name" value="Asp/Glu-ADT_sf_sub_c"/>
</dbReference>
<name>A0A2M7GAZ3_9BACT</name>
<keyword evidence="1" id="KW-0648">Protein biosynthesis</keyword>
<dbReference type="EC" id="6.3.5.-" evidence="1"/>
<dbReference type="GO" id="GO:0016740">
    <property type="term" value="F:transferase activity"/>
    <property type="evidence" value="ECO:0007669"/>
    <property type="project" value="UniProtKB-KW"/>
</dbReference>
<reference evidence="2 3" key="1">
    <citation type="submission" date="2017-09" db="EMBL/GenBank/DDBJ databases">
        <title>Depth-based differentiation of microbial function through sediment-hosted aquifers and enrichment of novel symbionts in the deep terrestrial subsurface.</title>
        <authorList>
            <person name="Probst A.J."/>
            <person name="Ladd B."/>
            <person name="Jarett J.K."/>
            <person name="Geller-Mcgrath D.E."/>
            <person name="Sieber C.M."/>
            <person name="Emerson J.B."/>
            <person name="Anantharaman K."/>
            <person name="Thomas B.C."/>
            <person name="Malmstrom R."/>
            <person name="Stieglmeier M."/>
            <person name="Klingl A."/>
            <person name="Woyke T."/>
            <person name="Ryan C.M."/>
            <person name="Banfield J.F."/>
        </authorList>
    </citation>
    <scope>NUCLEOTIDE SEQUENCE [LARGE SCALE GENOMIC DNA]</scope>
    <source>
        <strain evidence="2">CG17_big_fil_post_rev_8_21_14_2_50_48_46</strain>
    </source>
</reference>
<evidence type="ECO:0000256" key="1">
    <source>
        <dbReference type="HAMAP-Rule" id="MF_00122"/>
    </source>
</evidence>
<dbReference type="GO" id="GO:0070681">
    <property type="term" value="P:glutaminyl-tRNAGln biosynthesis via transamidation"/>
    <property type="evidence" value="ECO:0007669"/>
    <property type="project" value="TreeGrafter"/>
</dbReference>
<dbReference type="AlphaFoldDB" id="A0A2M7GAZ3"/>
<keyword evidence="1" id="KW-0067">ATP-binding</keyword>
<dbReference type="Pfam" id="PF02686">
    <property type="entry name" value="GatC"/>
    <property type="match status" value="1"/>
</dbReference>
<dbReference type="PANTHER" id="PTHR15004">
    <property type="entry name" value="GLUTAMYL-TRNA(GLN) AMIDOTRANSFERASE SUBUNIT C, MITOCHONDRIAL"/>
    <property type="match status" value="1"/>
</dbReference>
<protein>
    <recommendedName>
        <fullName evidence="1">Aspartyl/glutamyl-tRNA(Asn/Gln) amidotransferase subunit C</fullName>
        <shortName evidence="1">Asp/Glu-ADT subunit C</shortName>
        <ecNumber evidence="1">6.3.5.-</ecNumber>
    </recommendedName>
</protein>
<dbReference type="Gene3D" id="1.10.20.60">
    <property type="entry name" value="Glu-tRNAGln amidotransferase C subunit, N-terminal domain"/>
    <property type="match status" value="1"/>
</dbReference>
<keyword evidence="2" id="KW-0808">Transferase</keyword>
<dbReference type="GO" id="GO:0050567">
    <property type="term" value="F:glutaminyl-tRNA synthase (glutamine-hydrolyzing) activity"/>
    <property type="evidence" value="ECO:0007669"/>
    <property type="project" value="UniProtKB-UniRule"/>
</dbReference>
<keyword evidence="1" id="KW-0547">Nucleotide-binding</keyword>
<dbReference type="GO" id="GO:0005524">
    <property type="term" value="F:ATP binding"/>
    <property type="evidence" value="ECO:0007669"/>
    <property type="project" value="UniProtKB-KW"/>
</dbReference>
<keyword evidence="1 2" id="KW-0436">Ligase</keyword>
<dbReference type="SUPFAM" id="SSF141000">
    <property type="entry name" value="Glu-tRNAGln amidotransferase C subunit"/>
    <property type="match status" value="1"/>
</dbReference>
<dbReference type="Proteomes" id="UP000231019">
    <property type="component" value="Unassembled WGS sequence"/>
</dbReference>
<comment type="similarity">
    <text evidence="1">Belongs to the GatC family.</text>
</comment>
<comment type="caution">
    <text evidence="2">The sequence shown here is derived from an EMBL/GenBank/DDBJ whole genome shotgun (WGS) entry which is preliminary data.</text>
</comment>
<comment type="function">
    <text evidence="1">Allows the formation of correctly charged Asn-tRNA(Asn) or Gln-tRNA(Gln) through the transamidation of misacylated Asp-tRNA(Asn) or Glu-tRNA(Gln) in organisms which lack either or both of asparaginyl-tRNA or glutaminyl-tRNA synthetases. The reaction takes place in the presence of glutamine and ATP through an activated phospho-Asp-tRNA(Asn) or phospho-Glu-tRNA(Gln).</text>
</comment>
<proteinExistence type="inferred from homology"/>
<dbReference type="PANTHER" id="PTHR15004:SF0">
    <property type="entry name" value="GLUTAMYL-TRNA(GLN) AMIDOTRANSFERASE SUBUNIT C, MITOCHONDRIAL"/>
    <property type="match status" value="1"/>
</dbReference>
<gene>
    <name evidence="1 2" type="primary">gatC</name>
    <name evidence="2" type="ORF">COW36_00470</name>
</gene>
<accession>A0A2M7GAZ3</accession>
<dbReference type="InterPro" id="IPR003837">
    <property type="entry name" value="GatC"/>
</dbReference>
<comment type="catalytic activity">
    <reaction evidence="1">
        <text>L-glutamyl-tRNA(Gln) + L-glutamine + ATP + H2O = L-glutaminyl-tRNA(Gln) + L-glutamate + ADP + phosphate + H(+)</text>
        <dbReference type="Rhea" id="RHEA:17521"/>
        <dbReference type="Rhea" id="RHEA-COMP:9681"/>
        <dbReference type="Rhea" id="RHEA-COMP:9684"/>
        <dbReference type="ChEBI" id="CHEBI:15377"/>
        <dbReference type="ChEBI" id="CHEBI:15378"/>
        <dbReference type="ChEBI" id="CHEBI:29985"/>
        <dbReference type="ChEBI" id="CHEBI:30616"/>
        <dbReference type="ChEBI" id="CHEBI:43474"/>
        <dbReference type="ChEBI" id="CHEBI:58359"/>
        <dbReference type="ChEBI" id="CHEBI:78520"/>
        <dbReference type="ChEBI" id="CHEBI:78521"/>
        <dbReference type="ChEBI" id="CHEBI:456216"/>
    </reaction>
</comment>
<comment type="subunit">
    <text evidence="1">Heterotrimer of A, B and C subunits.</text>
</comment>
<dbReference type="GO" id="GO:0006450">
    <property type="term" value="P:regulation of translational fidelity"/>
    <property type="evidence" value="ECO:0007669"/>
    <property type="project" value="InterPro"/>
</dbReference>
<dbReference type="EMBL" id="PFFQ01000004">
    <property type="protein sequence ID" value="PIW19347.1"/>
    <property type="molecule type" value="Genomic_DNA"/>
</dbReference>
<evidence type="ECO:0000313" key="2">
    <source>
        <dbReference type="EMBL" id="PIW19347.1"/>
    </source>
</evidence>
<dbReference type="NCBIfam" id="TIGR00135">
    <property type="entry name" value="gatC"/>
    <property type="match status" value="1"/>
</dbReference>
<dbReference type="GO" id="GO:0050566">
    <property type="term" value="F:asparaginyl-tRNA synthase (glutamine-hydrolyzing) activity"/>
    <property type="evidence" value="ECO:0007669"/>
    <property type="project" value="RHEA"/>
</dbReference>
<dbReference type="GO" id="GO:0006412">
    <property type="term" value="P:translation"/>
    <property type="evidence" value="ECO:0007669"/>
    <property type="project" value="UniProtKB-UniRule"/>
</dbReference>
<sequence length="96" mass="10916">MITSETIRHIAKLSRLSFSEPEIERLKHDLATVLDYVDQLAEVDTEGVEPACHSLSIKNVYRNDKVRHSLSSEQVFQNAPETEDAYFKVPQIMGQA</sequence>
<dbReference type="HAMAP" id="MF_00122">
    <property type="entry name" value="GatC"/>
    <property type="match status" value="1"/>
</dbReference>
<comment type="catalytic activity">
    <reaction evidence="1">
        <text>L-aspartyl-tRNA(Asn) + L-glutamine + ATP + H2O = L-asparaginyl-tRNA(Asn) + L-glutamate + ADP + phosphate + 2 H(+)</text>
        <dbReference type="Rhea" id="RHEA:14513"/>
        <dbReference type="Rhea" id="RHEA-COMP:9674"/>
        <dbReference type="Rhea" id="RHEA-COMP:9677"/>
        <dbReference type="ChEBI" id="CHEBI:15377"/>
        <dbReference type="ChEBI" id="CHEBI:15378"/>
        <dbReference type="ChEBI" id="CHEBI:29985"/>
        <dbReference type="ChEBI" id="CHEBI:30616"/>
        <dbReference type="ChEBI" id="CHEBI:43474"/>
        <dbReference type="ChEBI" id="CHEBI:58359"/>
        <dbReference type="ChEBI" id="CHEBI:78515"/>
        <dbReference type="ChEBI" id="CHEBI:78516"/>
        <dbReference type="ChEBI" id="CHEBI:456216"/>
    </reaction>
</comment>
<evidence type="ECO:0000313" key="3">
    <source>
        <dbReference type="Proteomes" id="UP000231019"/>
    </source>
</evidence>